<dbReference type="InterPro" id="IPR036812">
    <property type="entry name" value="NAD(P)_OxRdtase_dom_sf"/>
</dbReference>
<dbReference type="GO" id="GO:0016491">
    <property type="term" value="F:oxidoreductase activity"/>
    <property type="evidence" value="ECO:0007669"/>
    <property type="project" value="UniProtKB-KW"/>
</dbReference>
<dbReference type="Pfam" id="PF00248">
    <property type="entry name" value="Aldo_ket_red"/>
    <property type="match status" value="1"/>
</dbReference>
<dbReference type="InterPro" id="IPR050523">
    <property type="entry name" value="AKR_Detox_Biosynth"/>
</dbReference>
<accession>A0A544Z284</accession>
<name>A0A544Z284_9ACTN</name>
<evidence type="ECO:0000313" key="5">
    <source>
        <dbReference type="Proteomes" id="UP000316541"/>
    </source>
</evidence>
<dbReference type="SUPFAM" id="SSF51430">
    <property type="entry name" value="NAD(P)-linked oxidoreductase"/>
    <property type="match status" value="1"/>
</dbReference>
<protein>
    <submittedName>
        <fullName evidence="4">Aldo/keto reductase</fullName>
    </submittedName>
</protein>
<evidence type="ECO:0000256" key="1">
    <source>
        <dbReference type="ARBA" id="ARBA00023002"/>
    </source>
</evidence>
<dbReference type="PANTHER" id="PTHR43364:SF4">
    <property type="entry name" value="NAD(P)-LINKED OXIDOREDUCTASE SUPERFAMILY PROTEIN"/>
    <property type="match status" value="1"/>
</dbReference>
<evidence type="ECO:0000313" key="4">
    <source>
        <dbReference type="EMBL" id="TQS23167.1"/>
    </source>
</evidence>
<dbReference type="InterPro" id="IPR023210">
    <property type="entry name" value="NADP_OxRdtase_dom"/>
</dbReference>
<dbReference type="GO" id="GO:0005829">
    <property type="term" value="C:cytosol"/>
    <property type="evidence" value="ECO:0007669"/>
    <property type="project" value="TreeGrafter"/>
</dbReference>
<reference evidence="4 5" key="1">
    <citation type="submission" date="2019-07" db="EMBL/GenBank/DDBJ databases">
        <title>Microbispora hainanensis DSM 45428.</title>
        <authorList>
            <person name="Thawai C."/>
        </authorList>
    </citation>
    <scope>NUCLEOTIDE SEQUENCE [LARGE SCALE GENOMIC DNA]</scope>
    <source>
        <strain evidence="4 5">DSM 45428</strain>
    </source>
</reference>
<gene>
    <name evidence="4" type="ORF">FLX08_04575</name>
</gene>
<dbReference type="AlphaFoldDB" id="A0A544Z284"/>
<evidence type="ECO:0000259" key="3">
    <source>
        <dbReference type="Pfam" id="PF00248"/>
    </source>
</evidence>
<dbReference type="FunFam" id="3.20.20.100:FF:000004">
    <property type="entry name" value="Oxidoreductase, aldo/keto reductase"/>
    <property type="match status" value="1"/>
</dbReference>
<proteinExistence type="predicted"/>
<organism evidence="4 5">
    <name type="scientific">Microbispora hainanensis</name>
    <dbReference type="NCBI Taxonomy" id="568844"/>
    <lineage>
        <taxon>Bacteria</taxon>
        <taxon>Bacillati</taxon>
        <taxon>Actinomycetota</taxon>
        <taxon>Actinomycetes</taxon>
        <taxon>Streptosporangiales</taxon>
        <taxon>Streptosporangiaceae</taxon>
        <taxon>Microbispora</taxon>
    </lineage>
</organism>
<comment type="caution">
    <text evidence="4">The sequence shown here is derived from an EMBL/GenBank/DDBJ whole genome shotgun (WGS) entry which is preliminary data.</text>
</comment>
<dbReference type="EMBL" id="VIRM01000004">
    <property type="protein sequence ID" value="TQS23167.1"/>
    <property type="molecule type" value="Genomic_DNA"/>
</dbReference>
<dbReference type="Gene3D" id="3.20.20.100">
    <property type="entry name" value="NADP-dependent oxidoreductase domain"/>
    <property type="match status" value="1"/>
</dbReference>
<keyword evidence="1" id="KW-0560">Oxidoreductase</keyword>
<dbReference type="PANTHER" id="PTHR43364">
    <property type="entry name" value="NADH-SPECIFIC METHYLGLYOXAL REDUCTASE-RELATED"/>
    <property type="match status" value="1"/>
</dbReference>
<dbReference type="RefSeq" id="WP_142616926.1">
    <property type="nucleotide sequence ID" value="NZ_VIRM01000004.1"/>
</dbReference>
<feature type="domain" description="NADP-dependent oxidoreductase" evidence="3">
    <location>
        <begin position="18"/>
        <end position="315"/>
    </location>
</feature>
<feature type="region of interest" description="Disordered" evidence="2">
    <location>
        <begin position="321"/>
        <end position="350"/>
    </location>
</feature>
<dbReference type="Proteomes" id="UP000316541">
    <property type="component" value="Unassembled WGS sequence"/>
</dbReference>
<evidence type="ECO:0000256" key="2">
    <source>
        <dbReference type="SAM" id="MobiDB-lite"/>
    </source>
</evidence>
<sequence length="350" mass="38255">MTDKATRTLGRTGVLVSPLTLGTMNFGRWQEEAESTRIIRAALDAGITAVDTADVYAQGVSEEIVGKAVKGRRDEVFLATKFHGQIGDDPRHAGNSRRWIVRAVEDSLRRLGTDHIDLYQAHRPDPRTDLLETLRTLDDLVRQGKILYYGTSVFPAHRLVEAQWLADRHGLVAPHTEQSPYSLLVRGAEREVFPVARTYGIGVLTYGPLAAGWLSGKYRVGGEQPESARAGLIPGRFDVTLERNRRKLAAADALARLAEDSGLTLVDLALAFALNHPAVSSVIIGPRTIEHLDAYLKAATVELSEDVLDRIDEIVAPGTHFVERDTGGDTPSLQPSALRRARAHGTTGDH</sequence>